<reference evidence="4" key="1">
    <citation type="journal article" date="2014" name="Int. J. Syst. Evol. Microbiol.">
        <title>Complete genome sequence of Corynebacterium casei LMG S-19264T (=DSM 44701T), isolated from a smear-ripened cheese.</title>
        <authorList>
            <consortium name="US DOE Joint Genome Institute (JGI-PGF)"/>
            <person name="Walter F."/>
            <person name="Albersmeier A."/>
            <person name="Kalinowski J."/>
            <person name="Ruckert C."/>
        </authorList>
    </citation>
    <scope>NUCLEOTIDE SEQUENCE</scope>
    <source>
        <strain evidence="4">VKM B-2935</strain>
    </source>
</reference>
<dbReference type="AlphaFoldDB" id="A0A9W6K7G4"/>
<protein>
    <recommendedName>
        <fullName evidence="6">Flagellar biosynthesis protein FlgN</fullName>
    </recommendedName>
</protein>
<evidence type="ECO:0000256" key="1">
    <source>
        <dbReference type="ARBA" id="ARBA00002397"/>
    </source>
</evidence>
<dbReference type="GO" id="GO:0044780">
    <property type="term" value="P:bacterial-type flagellum assembly"/>
    <property type="evidence" value="ECO:0007669"/>
    <property type="project" value="InterPro"/>
</dbReference>
<keyword evidence="3" id="KW-1005">Bacterial flagellum biogenesis</keyword>
<dbReference type="SUPFAM" id="SSF140566">
    <property type="entry name" value="FlgN-like"/>
    <property type="match status" value="1"/>
</dbReference>
<sequence>MHDTTLLHLFKQDIGTASQLLELIDAEFQALTDRDLPLLESILANKQPLLAVLGQHGGERNKLLTSLKLSPDQAGLNAIAEQSSVGGELLERGAELSALLERCQAANTRNGRLIRVNQASVGGMLGILRGNSDTPGLYDSRGGAARIGQQRPLSQA</sequence>
<proteinExistence type="inferred from homology"/>
<dbReference type="InterPro" id="IPR036679">
    <property type="entry name" value="FlgN-like_sf"/>
</dbReference>
<comment type="function">
    <text evidence="1">Required for the efficient initiation of filament assembly.</text>
</comment>
<keyword evidence="5" id="KW-1185">Reference proteome</keyword>
<comment type="caution">
    <text evidence="4">The sequence shown here is derived from an EMBL/GenBank/DDBJ whole genome shotgun (WGS) entry which is preliminary data.</text>
</comment>
<evidence type="ECO:0008006" key="6">
    <source>
        <dbReference type="Google" id="ProtNLM"/>
    </source>
</evidence>
<organism evidence="4 5">
    <name type="scientific">Pseudomonas turukhanskensis</name>
    <dbReference type="NCBI Taxonomy" id="1806536"/>
    <lineage>
        <taxon>Bacteria</taxon>
        <taxon>Pseudomonadati</taxon>
        <taxon>Pseudomonadota</taxon>
        <taxon>Gammaproteobacteria</taxon>
        <taxon>Pseudomonadales</taxon>
        <taxon>Pseudomonadaceae</taxon>
        <taxon>Pseudomonas</taxon>
    </lineage>
</organism>
<gene>
    <name evidence="4" type="ORF">GCM10017655_24910</name>
</gene>
<dbReference type="EMBL" id="BSFN01000006">
    <property type="protein sequence ID" value="GLK89429.1"/>
    <property type="molecule type" value="Genomic_DNA"/>
</dbReference>
<comment type="similarity">
    <text evidence="2">Belongs to the FlgN family.</text>
</comment>
<evidence type="ECO:0000256" key="3">
    <source>
        <dbReference type="ARBA" id="ARBA00022795"/>
    </source>
</evidence>
<dbReference type="Pfam" id="PF05130">
    <property type="entry name" value="FlgN"/>
    <property type="match status" value="1"/>
</dbReference>
<dbReference type="Proteomes" id="UP001143328">
    <property type="component" value="Unassembled WGS sequence"/>
</dbReference>
<accession>A0A9W6K7G4</accession>
<reference evidence="4" key="2">
    <citation type="submission" date="2023-01" db="EMBL/GenBank/DDBJ databases">
        <authorList>
            <person name="Sun Q."/>
            <person name="Evtushenko L."/>
        </authorList>
    </citation>
    <scope>NUCLEOTIDE SEQUENCE</scope>
    <source>
        <strain evidence="4">VKM B-2935</strain>
    </source>
</reference>
<dbReference type="Gene3D" id="1.20.58.300">
    <property type="entry name" value="FlgN-like"/>
    <property type="match status" value="1"/>
</dbReference>
<dbReference type="InterPro" id="IPR007809">
    <property type="entry name" value="FlgN-like"/>
</dbReference>
<dbReference type="RefSeq" id="WP_271195620.1">
    <property type="nucleotide sequence ID" value="NZ_BSFN01000006.1"/>
</dbReference>
<name>A0A9W6K7G4_9PSED</name>
<evidence type="ECO:0000313" key="4">
    <source>
        <dbReference type="EMBL" id="GLK89429.1"/>
    </source>
</evidence>
<evidence type="ECO:0000313" key="5">
    <source>
        <dbReference type="Proteomes" id="UP001143328"/>
    </source>
</evidence>
<evidence type="ECO:0000256" key="2">
    <source>
        <dbReference type="ARBA" id="ARBA00007703"/>
    </source>
</evidence>